<dbReference type="GO" id="GO:0008235">
    <property type="term" value="F:metalloexopeptidase activity"/>
    <property type="evidence" value="ECO:0007669"/>
    <property type="project" value="UniProtKB-ARBA"/>
</dbReference>
<feature type="domain" description="Peptidase M24" evidence="1">
    <location>
        <begin position="196"/>
        <end position="399"/>
    </location>
</feature>
<reference evidence="3 4" key="1">
    <citation type="journal article" date="2016" name="Syst. Appl. Microbiol.">
        <title>Pararhizobium polonicum sp. nov. isolated from tumors on stone fruit rootstocks.</title>
        <authorList>
            <person name="Pulawska J."/>
            <person name="Kuzmanovic N."/>
            <person name="Willems A."/>
            <person name="Pothier J.F."/>
        </authorList>
    </citation>
    <scope>NUCLEOTIDE SEQUENCE [LARGE SCALE GENOMIC DNA]</scope>
    <source>
        <strain evidence="3 4">F5.1</strain>
    </source>
</reference>
<dbReference type="GO" id="GO:0004177">
    <property type="term" value="F:aminopeptidase activity"/>
    <property type="evidence" value="ECO:0007669"/>
    <property type="project" value="UniProtKB-ARBA"/>
</dbReference>
<dbReference type="Pfam" id="PF00557">
    <property type="entry name" value="Peptidase_M24"/>
    <property type="match status" value="1"/>
</dbReference>
<evidence type="ECO:0008006" key="5">
    <source>
        <dbReference type="Google" id="ProtNLM"/>
    </source>
</evidence>
<dbReference type="PRINTS" id="PR00599">
    <property type="entry name" value="MAPEPTIDASE"/>
</dbReference>
<gene>
    <name evidence="3" type="ORF">ADU59_21035</name>
</gene>
<dbReference type="Proteomes" id="UP000093111">
    <property type="component" value="Unassembled WGS sequence"/>
</dbReference>
<dbReference type="InterPro" id="IPR029149">
    <property type="entry name" value="Creatin/AminoP/Spt16_N"/>
</dbReference>
<dbReference type="AlphaFoldDB" id="A0A1C7NYA8"/>
<comment type="caution">
    <text evidence="3">The sequence shown here is derived from an EMBL/GenBank/DDBJ whole genome shotgun (WGS) entry which is preliminary data.</text>
</comment>
<evidence type="ECO:0000313" key="4">
    <source>
        <dbReference type="Proteomes" id="UP000093111"/>
    </source>
</evidence>
<name>A0A1C7NYA8_9HYPH</name>
<dbReference type="PATRIC" id="fig|1612624.7.peg.6188"/>
<dbReference type="SUPFAM" id="SSF53092">
    <property type="entry name" value="Creatinase/prolidase N-terminal domain"/>
    <property type="match status" value="1"/>
</dbReference>
<dbReference type="InterPro" id="IPR036005">
    <property type="entry name" value="Creatinase/aminopeptidase-like"/>
</dbReference>
<dbReference type="Gene3D" id="3.90.230.10">
    <property type="entry name" value="Creatinase/methionine aminopeptidase superfamily"/>
    <property type="match status" value="1"/>
</dbReference>
<proteinExistence type="predicted"/>
<dbReference type="EMBL" id="LGLV01000013">
    <property type="protein sequence ID" value="OBZ93716.1"/>
    <property type="molecule type" value="Genomic_DNA"/>
</dbReference>
<dbReference type="InterPro" id="IPR001714">
    <property type="entry name" value="Pept_M24_MAP"/>
</dbReference>
<keyword evidence="4" id="KW-1185">Reference proteome</keyword>
<dbReference type="Gene3D" id="3.40.350.10">
    <property type="entry name" value="Creatinase/prolidase N-terminal domain"/>
    <property type="match status" value="1"/>
</dbReference>
<evidence type="ECO:0000259" key="2">
    <source>
        <dbReference type="Pfam" id="PF01321"/>
    </source>
</evidence>
<dbReference type="SUPFAM" id="SSF55920">
    <property type="entry name" value="Creatinase/aminopeptidase"/>
    <property type="match status" value="1"/>
</dbReference>
<dbReference type="Pfam" id="PF01321">
    <property type="entry name" value="Creatinase_N"/>
    <property type="match status" value="1"/>
</dbReference>
<dbReference type="InterPro" id="IPR000994">
    <property type="entry name" value="Pept_M24"/>
</dbReference>
<accession>A0A1C7NYA8</accession>
<dbReference type="CDD" id="cd01066">
    <property type="entry name" value="APP_MetAP"/>
    <property type="match status" value="1"/>
</dbReference>
<dbReference type="InterPro" id="IPR000587">
    <property type="entry name" value="Creatinase_N"/>
</dbReference>
<dbReference type="InterPro" id="IPR050659">
    <property type="entry name" value="Peptidase_M24B"/>
</dbReference>
<dbReference type="RefSeq" id="WP_068956163.1">
    <property type="nucleotide sequence ID" value="NZ_LGLV01000013.1"/>
</dbReference>
<feature type="domain" description="Creatinase N-terminal" evidence="2">
    <location>
        <begin position="7"/>
        <end position="187"/>
    </location>
</feature>
<evidence type="ECO:0000259" key="1">
    <source>
        <dbReference type="Pfam" id="PF00557"/>
    </source>
</evidence>
<dbReference type="PANTHER" id="PTHR46112:SF2">
    <property type="entry name" value="XAA-PRO AMINOPEPTIDASE P-RELATED"/>
    <property type="match status" value="1"/>
</dbReference>
<dbReference type="STRING" id="1612624.ADU59_21035"/>
<protein>
    <recommendedName>
        <fullName evidence="5">Proline dipeptidase</fullName>
    </recommendedName>
</protein>
<sequence>MAHLDRTRASQRMESAGIDALLLLSPESFTYATGAPAGVATMWRRAGAVAAIVPADPAVADAAVVTDLFEAAFRASSTIADIRINPIWVETGDIRGLDDKALVPEELIQAAWGKQQRPAGFQRPETFDAANGFRLAAMLLAERGLDKGRIGVEFDGLSVTDFQLLSAALPDAALVDASDLVRRLKMIKSPTEIGYLRTAVALAEAGIVTLRETIEIGVSRDALAAAWERGARAEAARRDVQNLTGLWEYVSVGENPWTRGGVVGRGDLIKVDVGCLIAGYTSDTGRTFVSGAPSPLQARLFDALQAAYDAGLPLLRPGIAMSAVHRAATEAMAKAGFPGFTRGHFGHGLGAGLGSEEWPFLSRQSDVVIEPGMVLAFETPWYVDGAGGMIIENQLLITADGHEIMNRLPSGLVSL</sequence>
<dbReference type="PANTHER" id="PTHR46112">
    <property type="entry name" value="AMINOPEPTIDASE"/>
    <property type="match status" value="1"/>
</dbReference>
<dbReference type="OrthoDB" id="9806388at2"/>
<evidence type="ECO:0000313" key="3">
    <source>
        <dbReference type="EMBL" id="OBZ93716.1"/>
    </source>
</evidence>
<organism evidence="3 4">
    <name type="scientific">Pararhizobium polonicum</name>
    <dbReference type="NCBI Taxonomy" id="1612624"/>
    <lineage>
        <taxon>Bacteria</taxon>
        <taxon>Pseudomonadati</taxon>
        <taxon>Pseudomonadota</taxon>
        <taxon>Alphaproteobacteria</taxon>
        <taxon>Hyphomicrobiales</taxon>
        <taxon>Rhizobiaceae</taxon>
        <taxon>Rhizobium/Agrobacterium group</taxon>
        <taxon>Pararhizobium</taxon>
    </lineage>
</organism>